<sequence length="64" mass="7039">MALKSPNMPIKRFPNNLKRRGLSHFLLRSYSAAISRYWPRSAAILAAIPTATTAIVKLAAISSQ</sequence>
<dbReference type="AlphaFoldDB" id="I3T0Y1"/>
<evidence type="ECO:0000313" key="1">
    <source>
        <dbReference type="EMBL" id="AFK46173.1"/>
    </source>
</evidence>
<name>I3T0Y1_LOTJA</name>
<proteinExistence type="evidence at transcript level"/>
<organism evidence="1">
    <name type="scientific">Lotus japonicus</name>
    <name type="common">Lotus corniculatus var. japonicus</name>
    <dbReference type="NCBI Taxonomy" id="34305"/>
    <lineage>
        <taxon>Eukaryota</taxon>
        <taxon>Viridiplantae</taxon>
        <taxon>Streptophyta</taxon>
        <taxon>Embryophyta</taxon>
        <taxon>Tracheophyta</taxon>
        <taxon>Spermatophyta</taxon>
        <taxon>Magnoliopsida</taxon>
        <taxon>eudicotyledons</taxon>
        <taxon>Gunneridae</taxon>
        <taxon>Pentapetalae</taxon>
        <taxon>rosids</taxon>
        <taxon>fabids</taxon>
        <taxon>Fabales</taxon>
        <taxon>Fabaceae</taxon>
        <taxon>Papilionoideae</taxon>
        <taxon>50 kb inversion clade</taxon>
        <taxon>NPAAA clade</taxon>
        <taxon>Hologalegina</taxon>
        <taxon>robinioid clade</taxon>
        <taxon>Loteae</taxon>
        <taxon>Lotus</taxon>
    </lineage>
</organism>
<accession>I3T0Y1</accession>
<reference evidence="1" key="1">
    <citation type="submission" date="2012-05" db="EMBL/GenBank/DDBJ databases">
        <authorList>
            <person name="Krishnakumar V."/>
            <person name="Cheung F."/>
            <person name="Xiao Y."/>
            <person name="Chan A."/>
            <person name="Moskal W.A."/>
            <person name="Town C.D."/>
        </authorList>
    </citation>
    <scope>NUCLEOTIDE SEQUENCE</scope>
</reference>
<protein>
    <submittedName>
        <fullName evidence="1">Uncharacterized protein</fullName>
    </submittedName>
</protein>
<dbReference type="EMBL" id="BT146379">
    <property type="protein sequence ID" value="AFK46173.1"/>
    <property type="molecule type" value="mRNA"/>
</dbReference>